<protein>
    <submittedName>
        <fullName evidence="2">Uncharacterized protein</fullName>
    </submittedName>
</protein>
<sequence>MKPLFHPPTQEIITPLLSHNRREINSLSRSKNRGNSTNYKNRALTMSGGLGPLTIYYEETIQESFPGGVVPSVATIARLLSSVGHVDAAPRKRPKSSYIPFARSSAMAMWQLDAFEYRLANAKSRHHLPGH</sequence>
<gene>
    <name evidence="2" type="ORF">JOF48_000328</name>
</gene>
<dbReference type="EMBL" id="JAGIOI010000001">
    <property type="protein sequence ID" value="MBP2411529.1"/>
    <property type="molecule type" value="Genomic_DNA"/>
</dbReference>
<feature type="region of interest" description="Disordered" evidence="1">
    <location>
        <begin position="24"/>
        <end position="43"/>
    </location>
</feature>
<evidence type="ECO:0000313" key="3">
    <source>
        <dbReference type="Proteomes" id="UP000711614"/>
    </source>
</evidence>
<keyword evidence="3" id="KW-1185">Reference proteome</keyword>
<evidence type="ECO:0000313" key="2">
    <source>
        <dbReference type="EMBL" id="MBP2411529.1"/>
    </source>
</evidence>
<dbReference type="Proteomes" id="UP000711614">
    <property type="component" value="Unassembled WGS sequence"/>
</dbReference>
<feature type="compositionally biased region" description="Polar residues" evidence="1">
    <location>
        <begin position="25"/>
        <end position="40"/>
    </location>
</feature>
<name>A0ABS4YRZ0_9MICC</name>
<proteinExistence type="predicted"/>
<evidence type="ECO:0000256" key="1">
    <source>
        <dbReference type="SAM" id="MobiDB-lite"/>
    </source>
</evidence>
<organism evidence="2 3">
    <name type="scientific">Arthrobacter stackebrandtii</name>
    <dbReference type="NCBI Taxonomy" id="272161"/>
    <lineage>
        <taxon>Bacteria</taxon>
        <taxon>Bacillati</taxon>
        <taxon>Actinomycetota</taxon>
        <taxon>Actinomycetes</taxon>
        <taxon>Micrococcales</taxon>
        <taxon>Micrococcaceae</taxon>
        <taxon>Arthrobacter</taxon>
    </lineage>
</organism>
<accession>A0ABS4YRZ0</accession>
<comment type="caution">
    <text evidence="2">The sequence shown here is derived from an EMBL/GenBank/DDBJ whole genome shotgun (WGS) entry which is preliminary data.</text>
</comment>
<reference evidence="2 3" key="1">
    <citation type="submission" date="2021-03" db="EMBL/GenBank/DDBJ databases">
        <title>Sequencing the genomes of 1000 actinobacteria strains.</title>
        <authorList>
            <person name="Klenk H.-P."/>
        </authorList>
    </citation>
    <scope>NUCLEOTIDE SEQUENCE [LARGE SCALE GENOMIC DNA]</scope>
    <source>
        <strain evidence="2 3">DSM 16005</strain>
    </source>
</reference>